<protein>
    <submittedName>
        <fullName evidence="1">Phage protein D</fullName>
    </submittedName>
</protein>
<name>A0A285NML3_9AQUI</name>
<dbReference type="RefSeq" id="WP_097001074.1">
    <property type="nucleotide sequence ID" value="NZ_OBEI01000011.1"/>
</dbReference>
<reference evidence="2" key="1">
    <citation type="submission" date="2017-09" db="EMBL/GenBank/DDBJ databases">
        <authorList>
            <person name="Varghese N."/>
            <person name="Submissions S."/>
        </authorList>
    </citation>
    <scope>NUCLEOTIDE SEQUENCE [LARGE SCALE GENOMIC DNA]</scope>
    <source>
        <strain evidence="2">DSM 15103</strain>
    </source>
</reference>
<dbReference type="EMBL" id="OBEI01000011">
    <property type="protein sequence ID" value="SNZ10709.1"/>
    <property type="molecule type" value="Genomic_DNA"/>
</dbReference>
<dbReference type="Proteomes" id="UP000219036">
    <property type="component" value="Unassembled WGS sequence"/>
</dbReference>
<dbReference type="SUPFAM" id="SSF69279">
    <property type="entry name" value="Phage tail proteins"/>
    <property type="match status" value="1"/>
</dbReference>
<proteinExistence type="predicted"/>
<organism evidence="1 2">
    <name type="scientific">Persephonella hydrogeniphila</name>
    <dbReference type="NCBI Taxonomy" id="198703"/>
    <lineage>
        <taxon>Bacteria</taxon>
        <taxon>Pseudomonadati</taxon>
        <taxon>Aquificota</taxon>
        <taxon>Aquificia</taxon>
        <taxon>Aquificales</taxon>
        <taxon>Hydrogenothermaceae</taxon>
        <taxon>Persephonella</taxon>
    </lineage>
</organism>
<gene>
    <name evidence="1" type="ORF">SAMN06265182_1928</name>
</gene>
<dbReference type="OrthoDB" id="9815473at2"/>
<dbReference type="AlphaFoldDB" id="A0A285NML3"/>
<accession>A0A285NML3</accession>
<keyword evidence="2" id="KW-1185">Reference proteome</keyword>
<evidence type="ECO:0000313" key="1">
    <source>
        <dbReference type="EMBL" id="SNZ10709.1"/>
    </source>
</evidence>
<sequence>MEIRQPKIKLFINDKDATRDISNFILEIVYTDSIEEKAKDELQITLANHDRRFLKNWAIQTNSKVEASIIYNDKDGSLKEFTIGTFYVGDDFTCKAKGSILTVKATSQALEDLDNFKKIRNEGYENIQLKELVQQIINRCSKKSIVETPDVFIERIDIANQSYEQFLKQLAKKYNCRFFIRSGVVVFSNQLKTQELNLTNYLIDDQIRFKAKKEAVKFVEMLYYKPNSKQVQLYKEEVPGAKEGKTVRIQDIAHNLNEAKQKVKAYIQKIKTDLRAEGTFTIYGQPVNAGDKIIIPEDRYGFLGGVYEAQKVVHSIKKDEGWKTNITIKYIGG</sequence>
<evidence type="ECO:0000313" key="2">
    <source>
        <dbReference type="Proteomes" id="UP000219036"/>
    </source>
</evidence>